<comment type="similarity">
    <text evidence="1">Belongs to the glycosyl hydrolase 32 family.</text>
</comment>
<proteinExistence type="inferred from homology"/>
<dbReference type="InterPro" id="IPR013189">
    <property type="entry name" value="Glyco_hydro_32_C"/>
</dbReference>
<evidence type="ECO:0000259" key="4">
    <source>
        <dbReference type="Pfam" id="PF00251"/>
    </source>
</evidence>
<dbReference type="SMART" id="SM00640">
    <property type="entry name" value="Glyco_32"/>
    <property type="match status" value="1"/>
</dbReference>
<evidence type="ECO:0000313" key="6">
    <source>
        <dbReference type="EMBL" id="CAB4337562.1"/>
    </source>
</evidence>
<protein>
    <submittedName>
        <fullName evidence="6">Unannotated protein</fullName>
    </submittedName>
</protein>
<dbReference type="CDD" id="cd18622">
    <property type="entry name" value="GH32_Inu-like"/>
    <property type="match status" value="1"/>
</dbReference>
<dbReference type="PANTHER" id="PTHR42800:SF1">
    <property type="entry name" value="EXOINULINASE INUD (AFU_ORTHOLOGUE AFUA_5G00480)"/>
    <property type="match status" value="1"/>
</dbReference>
<dbReference type="InterPro" id="IPR013148">
    <property type="entry name" value="Glyco_hydro_32_N"/>
</dbReference>
<evidence type="ECO:0000259" key="5">
    <source>
        <dbReference type="Pfam" id="PF08244"/>
    </source>
</evidence>
<dbReference type="Gene3D" id="2.60.120.560">
    <property type="entry name" value="Exo-inulinase, domain 1"/>
    <property type="match status" value="1"/>
</dbReference>
<dbReference type="Gene3D" id="2.115.10.20">
    <property type="entry name" value="Glycosyl hydrolase domain, family 43"/>
    <property type="match status" value="1"/>
</dbReference>
<dbReference type="PANTHER" id="PTHR42800">
    <property type="entry name" value="EXOINULINASE INUD (AFU_ORTHOLOGUE AFUA_5G00480)"/>
    <property type="match status" value="1"/>
</dbReference>
<evidence type="ECO:0000256" key="1">
    <source>
        <dbReference type="ARBA" id="ARBA00009902"/>
    </source>
</evidence>
<dbReference type="GO" id="GO:0005737">
    <property type="term" value="C:cytoplasm"/>
    <property type="evidence" value="ECO:0007669"/>
    <property type="project" value="TreeGrafter"/>
</dbReference>
<dbReference type="EMBL" id="CAESAB010000021">
    <property type="protein sequence ID" value="CAB4337562.1"/>
    <property type="molecule type" value="Genomic_DNA"/>
</dbReference>
<dbReference type="InterPro" id="IPR023296">
    <property type="entry name" value="Glyco_hydro_beta-prop_sf"/>
</dbReference>
<feature type="domain" description="Glycosyl hydrolase family 32 C-terminal" evidence="5">
    <location>
        <begin position="342"/>
        <end position="409"/>
    </location>
</feature>
<feature type="domain" description="Glycosyl hydrolase family 32 N-terminal" evidence="4">
    <location>
        <begin position="19"/>
        <end position="314"/>
    </location>
</feature>
<dbReference type="InterPro" id="IPR013320">
    <property type="entry name" value="ConA-like_dom_sf"/>
</dbReference>
<sequence>MPSHDAESSFGEKFRPQFHFTPKRNWMNDPNGLLYYKGEYHLFYQHNPKENIWGNMSWGHAVSPDLFAWQELPVAIACTDDTGIFSGSAVIDYKNTSGFGTLENPAMVAIYTEHRNDQSKQSQCLAFSLDNGRTFTKYEGNPILDINSPDFRDPKVQWIDGKWLMTIARPDIHQISFYTSPNLKEWEHVSDFGPAAEVGGCWECPDLFQLNDKWVLIVSLNPGGYQLGSGTQYFIGQWNGKEFIADDVQTRWLDYGRDNYAGVTFNDAPDNRRIFIGWMSNWEYASKVPTDPWRSSMTLPRELSLHNGLLIQKPVREYNDRPQVAFRTSGGSVKITESENRYIEVGLRDGKIFVDTGKAWGEIPAPTLQEISVNDSEIDIQVYVDQGSIEVFACGGSISITNLILVESPLTEVTTDGDVTITKCEQLSLSRQVM</sequence>
<gene>
    <name evidence="6" type="ORF">UFOPK3820_00693</name>
</gene>
<organism evidence="6">
    <name type="scientific">freshwater metagenome</name>
    <dbReference type="NCBI Taxonomy" id="449393"/>
    <lineage>
        <taxon>unclassified sequences</taxon>
        <taxon>metagenomes</taxon>
        <taxon>ecological metagenomes</taxon>
    </lineage>
</organism>
<dbReference type="GO" id="GO:0005987">
    <property type="term" value="P:sucrose catabolic process"/>
    <property type="evidence" value="ECO:0007669"/>
    <property type="project" value="TreeGrafter"/>
</dbReference>
<evidence type="ECO:0000256" key="3">
    <source>
        <dbReference type="ARBA" id="ARBA00023295"/>
    </source>
</evidence>
<keyword evidence="3" id="KW-0326">Glycosidase</keyword>
<dbReference type="Pfam" id="PF00251">
    <property type="entry name" value="Glyco_hydro_32N"/>
    <property type="match status" value="1"/>
</dbReference>
<dbReference type="InterPro" id="IPR001362">
    <property type="entry name" value="Glyco_hydro_32"/>
</dbReference>
<reference evidence="6" key="1">
    <citation type="submission" date="2020-05" db="EMBL/GenBank/DDBJ databases">
        <authorList>
            <person name="Chiriac C."/>
            <person name="Salcher M."/>
            <person name="Ghai R."/>
            <person name="Kavagutti S V."/>
        </authorList>
    </citation>
    <scope>NUCLEOTIDE SEQUENCE</scope>
</reference>
<dbReference type="SUPFAM" id="SSF75005">
    <property type="entry name" value="Arabinanase/levansucrase/invertase"/>
    <property type="match status" value="1"/>
</dbReference>
<dbReference type="GO" id="GO:0004575">
    <property type="term" value="F:sucrose alpha-glucosidase activity"/>
    <property type="evidence" value="ECO:0007669"/>
    <property type="project" value="TreeGrafter"/>
</dbReference>
<dbReference type="Pfam" id="PF08244">
    <property type="entry name" value="Glyco_hydro_32C"/>
    <property type="match status" value="1"/>
</dbReference>
<name>A0A6J5Z916_9ZZZZ</name>
<accession>A0A6J5Z916</accession>
<dbReference type="InterPro" id="IPR018053">
    <property type="entry name" value="Glyco_hydro_32_AS"/>
</dbReference>
<dbReference type="AlphaFoldDB" id="A0A6J5Z916"/>
<dbReference type="SUPFAM" id="SSF49899">
    <property type="entry name" value="Concanavalin A-like lectins/glucanases"/>
    <property type="match status" value="1"/>
</dbReference>
<dbReference type="PROSITE" id="PS00609">
    <property type="entry name" value="GLYCOSYL_HYDROL_F32"/>
    <property type="match status" value="1"/>
</dbReference>
<evidence type="ECO:0000256" key="2">
    <source>
        <dbReference type="ARBA" id="ARBA00022801"/>
    </source>
</evidence>
<keyword evidence="2" id="KW-0378">Hydrolase</keyword>